<evidence type="ECO:0000313" key="1">
    <source>
        <dbReference type="EMBL" id="CAG8849554.1"/>
    </source>
</evidence>
<keyword evidence="2" id="KW-1185">Reference proteome</keyword>
<gene>
    <name evidence="1" type="ORF">RPERSI_LOCUS35646</name>
</gene>
<dbReference type="EMBL" id="CAJVQC010166153">
    <property type="protein sequence ID" value="CAG8849554.1"/>
    <property type="molecule type" value="Genomic_DNA"/>
</dbReference>
<organism evidence="1 2">
    <name type="scientific">Racocetra persica</name>
    <dbReference type="NCBI Taxonomy" id="160502"/>
    <lineage>
        <taxon>Eukaryota</taxon>
        <taxon>Fungi</taxon>
        <taxon>Fungi incertae sedis</taxon>
        <taxon>Mucoromycota</taxon>
        <taxon>Glomeromycotina</taxon>
        <taxon>Glomeromycetes</taxon>
        <taxon>Diversisporales</taxon>
        <taxon>Gigasporaceae</taxon>
        <taxon>Racocetra</taxon>
    </lineage>
</organism>
<protein>
    <submittedName>
        <fullName evidence="1">33539_t:CDS:1</fullName>
    </submittedName>
</protein>
<reference evidence="1" key="1">
    <citation type="submission" date="2021-06" db="EMBL/GenBank/DDBJ databases">
        <authorList>
            <person name="Kallberg Y."/>
            <person name="Tangrot J."/>
            <person name="Rosling A."/>
        </authorList>
    </citation>
    <scope>NUCLEOTIDE SEQUENCE</scope>
    <source>
        <strain evidence="1">MA461A</strain>
    </source>
</reference>
<comment type="caution">
    <text evidence="1">The sequence shown here is derived from an EMBL/GenBank/DDBJ whole genome shotgun (WGS) entry which is preliminary data.</text>
</comment>
<evidence type="ECO:0000313" key="2">
    <source>
        <dbReference type="Proteomes" id="UP000789920"/>
    </source>
</evidence>
<feature type="non-terminal residue" evidence="1">
    <location>
        <position position="1"/>
    </location>
</feature>
<proteinExistence type="predicted"/>
<name>A0ACA9SWW3_9GLOM</name>
<accession>A0ACA9SWW3</accession>
<feature type="non-terminal residue" evidence="1">
    <location>
        <position position="41"/>
    </location>
</feature>
<dbReference type="Proteomes" id="UP000789920">
    <property type="component" value="Unassembled WGS sequence"/>
</dbReference>
<sequence>KYKGAEVTNPRSYNVDKELLSLSEVMDRDQNSNYRNRFTSI</sequence>